<dbReference type="PANTHER" id="PTHR32089:SF114">
    <property type="entry name" value="METHYL-ACCEPTING CHEMOTAXIS PROTEIN MCPB"/>
    <property type="match status" value="1"/>
</dbReference>
<evidence type="ECO:0000256" key="9">
    <source>
        <dbReference type="PROSITE-ProRule" id="PRU00284"/>
    </source>
</evidence>
<feature type="domain" description="HAMP" evidence="14">
    <location>
        <begin position="771"/>
        <end position="822"/>
    </location>
</feature>
<protein>
    <submittedName>
        <fullName evidence="15">Methyl-accepting chemotaxis protein</fullName>
    </submittedName>
</protein>
<dbReference type="InterPro" id="IPR004089">
    <property type="entry name" value="MCPsignal_dom"/>
</dbReference>
<keyword evidence="7 9" id="KW-0807">Transducer</keyword>
<feature type="domain" description="HAMP" evidence="14">
    <location>
        <begin position="362"/>
        <end position="414"/>
    </location>
</feature>
<dbReference type="PANTHER" id="PTHR32089">
    <property type="entry name" value="METHYL-ACCEPTING CHEMOTAXIS PROTEIN MCPB"/>
    <property type="match status" value="1"/>
</dbReference>
<evidence type="ECO:0000256" key="4">
    <source>
        <dbReference type="ARBA" id="ARBA00022692"/>
    </source>
</evidence>
<dbReference type="InterPro" id="IPR029016">
    <property type="entry name" value="GAF-like_dom_sf"/>
</dbReference>
<evidence type="ECO:0000259" key="13">
    <source>
        <dbReference type="PROSITE" id="PS50111"/>
    </source>
</evidence>
<feature type="domain" description="Phytochrome chromophore attachment site" evidence="12">
    <location>
        <begin position="438"/>
        <end position="574"/>
    </location>
</feature>
<evidence type="ECO:0000256" key="8">
    <source>
        <dbReference type="ARBA" id="ARBA00029447"/>
    </source>
</evidence>
<feature type="domain" description="Methyl-accepting transducer" evidence="13">
    <location>
        <begin position="827"/>
        <end position="1063"/>
    </location>
</feature>
<dbReference type="PROSITE" id="PS50885">
    <property type="entry name" value="HAMP"/>
    <property type="match status" value="2"/>
</dbReference>
<dbReference type="Pfam" id="PF00015">
    <property type="entry name" value="MCPsignal"/>
    <property type="match status" value="1"/>
</dbReference>
<evidence type="ECO:0000313" key="16">
    <source>
        <dbReference type="Proteomes" id="UP001526143"/>
    </source>
</evidence>
<dbReference type="InterPro" id="IPR029151">
    <property type="entry name" value="Sensor-like_sf"/>
</dbReference>
<dbReference type="Pfam" id="PF01590">
    <property type="entry name" value="GAF"/>
    <property type="match status" value="2"/>
</dbReference>
<dbReference type="PROSITE" id="PS50111">
    <property type="entry name" value="CHEMOTAXIS_TRANSDUC_2"/>
    <property type="match status" value="1"/>
</dbReference>
<evidence type="ECO:0000259" key="12">
    <source>
        <dbReference type="PROSITE" id="PS50046"/>
    </source>
</evidence>
<comment type="caution">
    <text evidence="15">The sequence shown here is derived from an EMBL/GenBank/DDBJ whole genome shotgun (WGS) entry which is preliminary data.</text>
</comment>
<dbReference type="InterPro" id="IPR016132">
    <property type="entry name" value="Phyto_chromo_attachment"/>
</dbReference>
<dbReference type="SMART" id="SM00304">
    <property type="entry name" value="HAMP"/>
    <property type="match status" value="2"/>
</dbReference>
<keyword evidence="16" id="KW-1185">Reference proteome</keyword>
<evidence type="ECO:0000256" key="6">
    <source>
        <dbReference type="ARBA" id="ARBA00023136"/>
    </source>
</evidence>
<dbReference type="Gene3D" id="1.10.287.950">
    <property type="entry name" value="Methyl-accepting chemotaxis protein"/>
    <property type="match status" value="1"/>
</dbReference>
<keyword evidence="2" id="KW-1003">Cell membrane</keyword>
<keyword evidence="3" id="KW-0145">Chemotaxis</keyword>
<feature type="transmembrane region" description="Helical" evidence="11">
    <location>
        <begin position="60"/>
        <end position="83"/>
    </location>
</feature>
<dbReference type="PROSITE" id="PS50046">
    <property type="entry name" value="PHYTOCHROME_2"/>
    <property type="match status" value="2"/>
</dbReference>
<dbReference type="CDD" id="cd18773">
    <property type="entry name" value="PDC1_HK_sensor"/>
    <property type="match status" value="1"/>
</dbReference>
<name>A0ABT3B467_9CYAN</name>
<dbReference type="Gene3D" id="6.10.340.10">
    <property type="match status" value="1"/>
</dbReference>
<dbReference type="InterPro" id="IPR003660">
    <property type="entry name" value="HAMP_dom"/>
</dbReference>
<dbReference type="Gene3D" id="3.30.450.40">
    <property type="match status" value="2"/>
</dbReference>
<evidence type="ECO:0000256" key="5">
    <source>
        <dbReference type="ARBA" id="ARBA00022989"/>
    </source>
</evidence>
<dbReference type="SUPFAM" id="SSF55781">
    <property type="entry name" value="GAF domain-like"/>
    <property type="match status" value="2"/>
</dbReference>
<evidence type="ECO:0000256" key="2">
    <source>
        <dbReference type="ARBA" id="ARBA00022475"/>
    </source>
</evidence>
<evidence type="ECO:0000259" key="14">
    <source>
        <dbReference type="PROSITE" id="PS50885"/>
    </source>
</evidence>
<evidence type="ECO:0000256" key="7">
    <source>
        <dbReference type="ARBA" id="ARBA00023224"/>
    </source>
</evidence>
<evidence type="ECO:0000256" key="3">
    <source>
        <dbReference type="ARBA" id="ARBA00022500"/>
    </source>
</evidence>
<evidence type="ECO:0000256" key="11">
    <source>
        <dbReference type="SAM" id="Phobius"/>
    </source>
</evidence>
<dbReference type="Proteomes" id="UP001526143">
    <property type="component" value="Unassembled WGS sequence"/>
</dbReference>
<proteinExistence type="inferred from homology"/>
<dbReference type="SUPFAM" id="SSF103190">
    <property type="entry name" value="Sensory domain-like"/>
    <property type="match status" value="1"/>
</dbReference>
<comment type="subcellular location">
    <subcellularLocation>
        <location evidence="1">Cell membrane</location>
        <topology evidence="1">Multi-pass membrane protein</topology>
    </subcellularLocation>
</comment>
<reference evidence="15 16" key="1">
    <citation type="submission" date="2022-10" db="EMBL/GenBank/DDBJ databases">
        <title>Identification of biosynthetic pathway for the production of the potent trypsin inhibitor radiosumin.</title>
        <authorList>
            <person name="Fewer D.P."/>
            <person name="Delbaje E."/>
            <person name="Ouyang X."/>
            <person name="Agostino P.D."/>
            <person name="Wahlsten M."/>
            <person name="Jokela J."/>
            <person name="Permi P."/>
            <person name="Haapaniemi E."/>
            <person name="Koistinen H."/>
        </authorList>
    </citation>
    <scope>NUCLEOTIDE SEQUENCE [LARGE SCALE GENOMIC DNA]</scope>
    <source>
        <strain evidence="15 16">NIES-515</strain>
    </source>
</reference>
<comment type="similarity">
    <text evidence="8">Belongs to the methyl-accepting chemotaxis (MCP) protein family.</text>
</comment>
<dbReference type="EMBL" id="JAOWRF010000316">
    <property type="protein sequence ID" value="MCV3216170.1"/>
    <property type="molecule type" value="Genomic_DNA"/>
</dbReference>
<dbReference type="RefSeq" id="WP_263747811.1">
    <property type="nucleotide sequence ID" value="NZ_JAOWRF010000316.1"/>
</dbReference>
<evidence type="ECO:0000256" key="1">
    <source>
        <dbReference type="ARBA" id="ARBA00004651"/>
    </source>
</evidence>
<keyword evidence="5 11" id="KW-1133">Transmembrane helix</keyword>
<organism evidence="15 16">
    <name type="scientific">Plectonema radiosum NIES-515</name>
    <dbReference type="NCBI Taxonomy" id="2986073"/>
    <lineage>
        <taxon>Bacteria</taxon>
        <taxon>Bacillati</taxon>
        <taxon>Cyanobacteriota</taxon>
        <taxon>Cyanophyceae</taxon>
        <taxon>Oscillatoriophycideae</taxon>
        <taxon>Oscillatoriales</taxon>
        <taxon>Microcoleaceae</taxon>
        <taxon>Plectonema</taxon>
    </lineage>
</organism>
<dbReference type="InterPro" id="IPR033479">
    <property type="entry name" value="dCache_1"/>
</dbReference>
<keyword evidence="10" id="KW-0175">Coiled coil</keyword>
<dbReference type="InterPro" id="IPR003018">
    <property type="entry name" value="GAF"/>
</dbReference>
<accession>A0ABT3B467</accession>
<evidence type="ECO:0000256" key="10">
    <source>
        <dbReference type="SAM" id="Coils"/>
    </source>
</evidence>
<dbReference type="Gene3D" id="3.30.450.20">
    <property type="entry name" value="PAS domain"/>
    <property type="match status" value="1"/>
</dbReference>
<dbReference type="SMART" id="SM00065">
    <property type="entry name" value="GAF"/>
    <property type="match status" value="2"/>
</dbReference>
<dbReference type="SUPFAM" id="SSF58104">
    <property type="entry name" value="Methyl-accepting chemotaxis protein (MCP) signaling domain"/>
    <property type="match status" value="1"/>
</dbReference>
<dbReference type="CDD" id="cd06225">
    <property type="entry name" value="HAMP"/>
    <property type="match status" value="2"/>
</dbReference>
<dbReference type="SUPFAM" id="SSF158472">
    <property type="entry name" value="HAMP domain-like"/>
    <property type="match status" value="1"/>
</dbReference>
<feature type="transmembrane region" description="Helical" evidence="11">
    <location>
        <begin position="341"/>
        <end position="365"/>
    </location>
</feature>
<feature type="coiled-coil region" evidence="10">
    <location>
        <begin position="763"/>
        <end position="790"/>
    </location>
</feature>
<dbReference type="Pfam" id="PF02743">
    <property type="entry name" value="dCache_1"/>
    <property type="match status" value="1"/>
</dbReference>
<dbReference type="SMART" id="SM00283">
    <property type="entry name" value="MA"/>
    <property type="match status" value="1"/>
</dbReference>
<evidence type="ECO:0000313" key="15">
    <source>
        <dbReference type="EMBL" id="MCV3216170.1"/>
    </source>
</evidence>
<sequence>MNNKNNQAQSSVVKNHNFTESSLLVYSAKETLYQPKRGYDISPINAVISGVKRISLHGKAIIFTVALSTLPVLGIGTFAYYVANQSQTKQIIDAKQEKANLLIDNINGFMQRRYGDIQILSNLTFLQNRKLRETITHQQMQARLNNYLSIENSYESIAVLDLNGNVIAESKGQLIPNQKNEEYFQTVLKTNISYISQPLIAKGEDKPQIYMAAPVKDSETSQTIYIIRTVIPVKSLQKLLNIGLSNQDDYDLIDASGKIFLCKANLDVGKNVKEVIPEWKQMQAKNKANARILFNKNEKIEELVTYVPWQTVEGLPALKWNLALSTDTAIALHPSRILFQILGIGTVAITLLAGAIAAIIAHYLILPIRIAATAVIKLGEGDLDTRIPIEGKDELATLGYNINQMAQQLQDLLNKQTAEAEQLKLFTNTLISIRQSLYSEDLFNITVTQARQALKADRVVIYHFSDKESGQVIAESVAPNLPEALGETSADACISPELIEAYRNGRVLAVNNVLEANLAPAHLALMERLQIKANLITPILKNNQLFGFLIAHHCQEPQVWQTYEINFLTQLATQVGLTLERVSLLEATRAQKDLAIHLCESINMLDIYNLAVQDIRQAFKADRTVIYKFDDNLHGKIIAESVVAGFPKALGAEIHDPCFPNYIEKYRQGHVVATNNIYQANLTQCYIQQLQAFAIKANLVAPIIMGDKVLGLLIAHQCSQPRVWQQSEIDLFEQFARIVGLSLERANFLEQTEKGRDLAERFSQQERQQKEKLQLQLQELLLQIEGASRGDLTVRAEVTSGEIGTVADFFNSIVESLQEIVTQVKFTATQVNEAIAGNSGAIDQLATEALKQSEEISHTLDSVEQMRLSIQEVAKSANITAEVARNASHTAKTGSTTMDLTVESIFSLRQTLGETSKKVKRLGESSQQIYRVVSLISQIAQQTNLLAINTGIEAARAGEAGQAFSVIAEEIATLAGQCTTATTEIEGVVANIQFETIEVIKAMELGTAEVIQGTHLVGHTKLCLSQILNVCHQIDDLVESISAATISQVQTSTEVTNLMKEMVKVSEMTSNSSQEISLSLQTTVDISQKLQASVATFKLD</sequence>
<feature type="domain" description="Phytochrome chromophore attachment site" evidence="12">
    <location>
        <begin position="603"/>
        <end position="738"/>
    </location>
</feature>
<keyword evidence="4 11" id="KW-0812">Transmembrane</keyword>
<gene>
    <name evidence="15" type="ORF">OGM63_22100</name>
</gene>
<keyword evidence="6 11" id="KW-0472">Membrane</keyword>
<dbReference type="Pfam" id="PF00672">
    <property type="entry name" value="HAMP"/>
    <property type="match status" value="1"/>
</dbReference>